<evidence type="ECO:0000313" key="4">
    <source>
        <dbReference type="Proteomes" id="UP000825935"/>
    </source>
</evidence>
<evidence type="ECO:0008006" key="5">
    <source>
        <dbReference type="Google" id="ProtNLM"/>
    </source>
</evidence>
<reference evidence="3" key="1">
    <citation type="submission" date="2021-08" db="EMBL/GenBank/DDBJ databases">
        <title>WGS assembly of Ceratopteris richardii.</title>
        <authorList>
            <person name="Marchant D.B."/>
            <person name="Chen G."/>
            <person name="Jenkins J."/>
            <person name="Shu S."/>
            <person name="Leebens-Mack J."/>
            <person name="Grimwood J."/>
            <person name="Schmutz J."/>
            <person name="Soltis P."/>
            <person name="Soltis D."/>
            <person name="Chen Z.-H."/>
        </authorList>
    </citation>
    <scope>NUCLEOTIDE SEQUENCE</scope>
    <source>
        <strain evidence="3">Whitten #5841</strain>
        <tissue evidence="3">Leaf</tissue>
    </source>
</reference>
<protein>
    <recommendedName>
        <fullName evidence="5">Pentatricopeptide repeat-containing protein</fullName>
    </recommendedName>
</protein>
<evidence type="ECO:0000256" key="2">
    <source>
        <dbReference type="PROSITE-ProRule" id="PRU00708"/>
    </source>
</evidence>
<comment type="caution">
    <text evidence="3">The sequence shown here is derived from an EMBL/GenBank/DDBJ whole genome shotgun (WGS) entry which is preliminary data.</text>
</comment>
<dbReference type="InterPro" id="IPR046960">
    <property type="entry name" value="PPR_At4g14850-like_plant"/>
</dbReference>
<evidence type="ECO:0000256" key="1">
    <source>
        <dbReference type="ARBA" id="ARBA00022737"/>
    </source>
</evidence>
<dbReference type="Proteomes" id="UP000825935">
    <property type="component" value="Chromosome 16"/>
</dbReference>
<organism evidence="3 4">
    <name type="scientific">Ceratopteris richardii</name>
    <name type="common">Triangle waterfern</name>
    <dbReference type="NCBI Taxonomy" id="49495"/>
    <lineage>
        <taxon>Eukaryota</taxon>
        <taxon>Viridiplantae</taxon>
        <taxon>Streptophyta</taxon>
        <taxon>Embryophyta</taxon>
        <taxon>Tracheophyta</taxon>
        <taxon>Polypodiopsida</taxon>
        <taxon>Polypodiidae</taxon>
        <taxon>Polypodiales</taxon>
        <taxon>Pteridineae</taxon>
        <taxon>Pteridaceae</taxon>
        <taxon>Parkerioideae</taxon>
        <taxon>Ceratopteris</taxon>
    </lineage>
</organism>
<dbReference type="InterPro" id="IPR011990">
    <property type="entry name" value="TPR-like_helical_dom_sf"/>
</dbReference>
<gene>
    <name evidence="3" type="ORF">KP509_16G058600</name>
</gene>
<proteinExistence type="predicted"/>
<dbReference type="Gene3D" id="1.25.40.10">
    <property type="entry name" value="Tetratricopeptide repeat domain"/>
    <property type="match status" value="2"/>
</dbReference>
<dbReference type="GO" id="GO:0003723">
    <property type="term" value="F:RNA binding"/>
    <property type="evidence" value="ECO:0007669"/>
    <property type="project" value="InterPro"/>
</dbReference>
<dbReference type="Pfam" id="PF01535">
    <property type="entry name" value="PPR"/>
    <property type="match status" value="2"/>
</dbReference>
<dbReference type="PANTHER" id="PTHR47926">
    <property type="entry name" value="PENTATRICOPEPTIDE REPEAT-CONTAINING PROTEIN"/>
    <property type="match status" value="1"/>
</dbReference>
<dbReference type="InterPro" id="IPR002885">
    <property type="entry name" value="PPR_rpt"/>
</dbReference>
<feature type="repeat" description="PPR" evidence="2">
    <location>
        <begin position="434"/>
        <end position="468"/>
    </location>
</feature>
<name>A0A8T2T169_CERRI</name>
<dbReference type="EMBL" id="CM035421">
    <property type="protein sequence ID" value="KAH7388118.1"/>
    <property type="molecule type" value="Genomic_DNA"/>
</dbReference>
<feature type="repeat" description="PPR" evidence="2">
    <location>
        <begin position="332"/>
        <end position="366"/>
    </location>
</feature>
<sequence length="528" mass="58679">MILRGIREIHSQTSRDQLLPVDFSVASVLIDKHNTPGIIKKASEFFDPIADKYASSENTVISGYSQETQGKKAVFLYRLFQLKVGQGLNDSGKVLQSCTINFRGGSSKSELTFMGSCLQMLNGCRTLMRANEMPCGITVENNSTSDVLIGGHKATALNCFKLMQSRRFHSGFVEFIPALREWTSIGFFSEHQETHTQLSRNQSTKEQAVTVSCLVDMQADEYFDGRQKGDSSYWNTLITNYAHYAYDKEALECLEVMGKTDFSLDVNNFVYLLEASGRLGDVVKGQQIHAHIYSQCLLENSIELGNALINMYVHCDALEKAQDVFDELPVKDLLSWVAITSGYALHGHGEECLACFERMHSAGLSPNATMCAYALKSCGNIGAACTGQKIHADIVKKGLLEDNVVLTLALLVMYANCGLIAEAQQMFEELPVHDVIAWTALIAVYARFEKDDIVRNLFNEMIEECVEPDIITLAVVSDSCYRTGCMEYIQTYSRMESIGYTINSSVSVGNDIIKLSDIAVYSDFLTHD</sequence>
<dbReference type="AlphaFoldDB" id="A0A8T2T169"/>
<dbReference type="OrthoDB" id="185373at2759"/>
<dbReference type="GO" id="GO:0009451">
    <property type="term" value="P:RNA modification"/>
    <property type="evidence" value="ECO:0007669"/>
    <property type="project" value="InterPro"/>
</dbReference>
<keyword evidence="4" id="KW-1185">Reference proteome</keyword>
<accession>A0A8T2T169</accession>
<dbReference type="Pfam" id="PF13812">
    <property type="entry name" value="PPR_3"/>
    <property type="match status" value="1"/>
</dbReference>
<keyword evidence="1" id="KW-0677">Repeat</keyword>
<dbReference type="NCBIfam" id="TIGR00756">
    <property type="entry name" value="PPR"/>
    <property type="match status" value="1"/>
</dbReference>
<evidence type="ECO:0000313" key="3">
    <source>
        <dbReference type="EMBL" id="KAH7388118.1"/>
    </source>
</evidence>
<dbReference type="PROSITE" id="PS51375">
    <property type="entry name" value="PPR"/>
    <property type="match status" value="2"/>
</dbReference>